<comment type="caution">
    <text evidence="2">The sequence shown here is derived from an EMBL/GenBank/DDBJ whole genome shotgun (WGS) entry which is preliminary data.</text>
</comment>
<dbReference type="RefSeq" id="WP_245971074.1">
    <property type="nucleotide sequence ID" value="NZ_RCDA01000001.1"/>
</dbReference>
<organism evidence="2 3">
    <name type="scientific">Alkalispirillum mobile</name>
    <dbReference type="NCBI Taxonomy" id="85925"/>
    <lineage>
        <taxon>Bacteria</taxon>
        <taxon>Pseudomonadati</taxon>
        <taxon>Pseudomonadota</taxon>
        <taxon>Gammaproteobacteria</taxon>
        <taxon>Chromatiales</taxon>
        <taxon>Ectothiorhodospiraceae</taxon>
        <taxon>Alkalispirillum</taxon>
    </lineage>
</organism>
<evidence type="ECO:0000313" key="3">
    <source>
        <dbReference type="Proteomes" id="UP000275461"/>
    </source>
</evidence>
<name>A0A498CEK2_9GAMM</name>
<reference evidence="2 3" key="1">
    <citation type="submission" date="2018-10" db="EMBL/GenBank/DDBJ databases">
        <title>Genomic Encyclopedia of Type Strains, Phase IV (KMG-IV): sequencing the most valuable type-strain genomes for metagenomic binning, comparative biology and taxonomic classification.</title>
        <authorList>
            <person name="Goeker M."/>
        </authorList>
    </citation>
    <scope>NUCLEOTIDE SEQUENCE [LARGE SCALE GENOMIC DNA]</scope>
    <source>
        <strain evidence="2 3">DSM 12769</strain>
    </source>
</reference>
<keyword evidence="1" id="KW-0472">Membrane</keyword>
<keyword evidence="1" id="KW-0812">Transmembrane</keyword>
<evidence type="ECO:0000256" key="1">
    <source>
        <dbReference type="SAM" id="Phobius"/>
    </source>
</evidence>
<dbReference type="EMBL" id="RCDA01000001">
    <property type="protein sequence ID" value="RLK50741.1"/>
    <property type="molecule type" value="Genomic_DNA"/>
</dbReference>
<evidence type="ECO:0000313" key="2">
    <source>
        <dbReference type="EMBL" id="RLK50741.1"/>
    </source>
</evidence>
<proteinExistence type="predicted"/>
<dbReference type="Proteomes" id="UP000275461">
    <property type="component" value="Unassembled WGS sequence"/>
</dbReference>
<dbReference type="AlphaFoldDB" id="A0A498CEK2"/>
<protein>
    <submittedName>
        <fullName evidence="2">Uncharacterized protein</fullName>
    </submittedName>
</protein>
<accession>A0A498CEK2</accession>
<feature type="transmembrane region" description="Helical" evidence="1">
    <location>
        <begin position="69"/>
        <end position="92"/>
    </location>
</feature>
<sequence length="106" mass="11841">MNDPKDFPELETEEARTDEPNWLVRVLGPVMWPSFLVSALATWIFFLAIDPADLHAATFPNWEIGREAGYSIGFLMFWAVSAGASFLTAVLVKRPEKARDKGGRKG</sequence>
<feature type="transmembrane region" description="Helical" evidence="1">
    <location>
        <begin position="30"/>
        <end position="49"/>
    </location>
</feature>
<gene>
    <name evidence="2" type="ORF">DFR31_0647</name>
</gene>
<keyword evidence="3" id="KW-1185">Reference proteome</keyword>
<keyword evidence="1" id="KW-1133">Transmembrane helix</keyword>